<feature type="signal peptide" evidence="7">
    <location>
        <begin position="1"/>
        <end position="21"/>
    </location>
</feature>
<dbReference type="EC" id="3.4.24.-" evidence="9"/>
<proteinExistence type="predicted"/>
<dbReference type="PANTHER" id="PTHR22726:SF1">
    <property type="entry name" value="METALLOENDOPEPTIDASE OMA1, MITOCHONDRIAL"/>
    <property type="match status" value="1"/>
</dbReference>
<dbReference type="PANTHER" id="PTHR22726">
    <property type="entry name" value="METALLOENDOPEPTIDASE OMA1"/>
    <property type="match status" value="1"/>
</dbReference>
<comment type="caution">
    <text evidence="9">The sequence shown here is derived from an EMBL/GenBank/DDBJ whole genome shotgun (WGS) entry which is preliminary data.</text>
</comment>
<evidence type="ECO:0000313" key="10">
    <source>
        <dbReference type="Proteomes" id="UP000698028"/>
    </source>
</evidence>
<feature type="domain" description="LysM" evidence="8">
    <location>
        <begin position="436"/>
        <end position="483"/>
    </location>
</feature>
<evidence type="ECO:0000259" key="8">
    <source>
        <dbReference type="PROSITE" id="PS51782"/>
    </source>
</evidence>
<dbReference type="CDD" id="cd00118">
    <property type="entry name" value="LysM"/>
    <property type="match status" value="1"/>
</dbReference>
<evidence type="ECO:0000256" key="4">
    <source>
        <dbReference type="ARBA" id="ARBA00022801"/>
    </source>
</evidence>
<dbReference type="RefSeq" id="WP_218633404.1">
    <property type="nucleotide sequence ID" value="NZ_JAHVAH010000001.1"/>
</dbReference>
<reference evidence="9 10" key="1">
    <citation type="submission" date="2021-07" db="EMBL/GenBank/DDBJ databases">
        <title>The draft genome sequence of Sphingomicrobium sp. B8.</title>
        <authorList>
            <person name="Mu L."/>
        </authorList>
    </citation>
    <scope>NUCLEOTIDE SEQUENCE [LARGE SCALE GENOMIC DNA]</scope>
    <source>
        <strain evidence="9 10">B8</strain>
    </source>
</reference>
<dbReference type="Pfam" id="PF01435">
    <property type="entry name" value="Peptidase_M48"/>
    <property type="match status" value="1"/>
</dbReference>
<dbReference type="InterPro" id="IPR001915">
    <property type="entry name" value="Peptidase_M48"/>
</dbReference>
<sequence>MRFSTLFVTASALTLSGCMSAGPVDPAISQQEAQQAYQQHPAVLQEFGGEVGGAVGSYVEQIGDSVAVHSGTPNAAALYDFTVLSSAVENAFAVPGGRIYITRQLMGLMDDEAELAFVLGHEVGHIAADHGQQRRAKAQQNSLLGALGAILGGVVGGGSGLGNLLAQGAQQYAQLNTLSYSRDQEYEADTLGLRYMGTQGYDTMAGASMLYSLGASTNLQARLQGQNTRQTPEWARTHPLSENRTARAQQQAQQMGTAGGMRNRDQFLSRVDGLVVDDDPEQGIIDGRNFIHPDLRLQFTVPTGYRMSNGTRQVSISGSSGQAIFSTGQYNGNLNTYIAQVYQSVVGQNSNQLRIPTPQQTTINGKRAAYTTARVPTQSGAVDLSVVAYEWGGDRAYHFATITQAGAGLRPFSSMVQSLRQISSQEAAAIRPRVIDVVTVRSGDTMQSLASRMAYRNYQLERFMVLNSLNQNSRLQAGDKVKLVVYGSR</sequence>
<evidence type="ECO:0000256" key="2">
    <source>
        <dbReference type="ARBA" id="ARBA00022670"/>
    </source>
</evidence>
<dbReference type="PROSITE" id="PS51257">
    <property type="entry name" value="PROKAR_LIPOPROTEIN"/>
    <property type="match status" value="1"/>
</dbReference>
<keyword evidence="4 9" id="KW-0378">Hydrolase</keyword>
<evidence type="ECO:0000256" key="1">
    <source>
        <dbReference type="ARBA" id="ARBA00001947"/>
    </source>
</evidence>
<dbReference type="GO" id="GO:0008237">
    <property type="term" value="F:metallopeptidase activity"/>
    <property type="evidence" value="ECO:0007669"/>
    <property type="project" value="UniProtKB-KW"/>
</dbReference>
<keyword evidence="3" id="KW-0479">Metal-binding</keyword>
<gene>
    <name evidence="9" type="ORF">KTQ36_09385</name>
</gene>
<dbReference type="InterPro" id="IPR051156">
    <property type="entry name" value="Mito/Outer_Membr_Metalloprot"/>
</dbReference>
<name>A0ABS6V835_9SPHN</name>
<keyword evidence="10" id="KW-1185">Reference proteome</keyword>
<comment type="cofactor">
    <cofactor evidence="1">
        <name>Zn(2+)</name>
        <dbReference type="ChEBI" id="CHEBI:29105"/>
    </cofactor>
</comment>
<keyword evidence="5" id="KW-0862">Zinc</keyword>
<dbReference type="Proteomes" id="UP000698028">
    <property type="component" value="Unassembled WGS sequence"/>
</dbReference>
<evidence type="ECO:0000313" key="9">
    <source>
        <dbReference type="EMBL" id="MBW0145505.1"/>
    </source>
</evidence>
<evidence type="ECO:0000256" key="7">
    <source>
        <dbReference type="SAM" id="SignalP"/>
    </source>
</evidence>
<accession>A0ABS6V835</accession>
<dbReference type="PROSITE" id="PS51782">
    <property type="entry name" value="LYSM"/>
    <property type="match status" value="1"/>
</dbReference>
<feature type="chain" id="PRO_5045918358" evidence="7">
    <location>
        <begin position="22"/>
        <end position="489"/>
    </location>
</feature>
<keyword evidence="2" id="KW-0645">Protease</keyword>
<dbReference type="EMBL" id="JAHVAH010000001">
    <property type="protein sequence ID" value="MBW0145505.1"/>
    <property type="molecule type" value="Genomic_DNA"/>
</dbReference>
<keyword evidence="6 9" id="KW-0482">Metalloprotease</keyword>
<organism evidence="9 10">
    <name type="scientific">Sphingomicrobium clamense</name>
    <dbReference type="NCBI Taxonomy" id="2851013"/>
    <lineage>
        <taxon>Bacteria</taxon>
        <taxon>Pseudomonadati</taxon>
        <taxon>Pseudomonadota</taxon>
        <taxon>Alphaproteobacteria</taxon>
        <taxon>Sphingomonadales</taxon>
        <taxon>Sphingomonadaceae</taxon>
        <taxon>Sphingomicrobium</taxon>
    </lineage>
</organism>
<evidence type="ECO:0000256" key="6">
    <source>
        <dbReference type="ARBA" id="ARBA00023049"/>
    </source>
</evidence>
<evidence type="ECO:0000256" key="5">
    <source>
        <dbReference type="ARBA" id="ARBA00022833"/>
    </source>
</evidence>
<evidence type="ECO:0000256" key="3">
    <source>
        <dbReference type="ARBA" id="ARBA00022723"/>
    </source>
</evidence>
<dbReference type="InterPro" id="IPR018392">
    <property type="entry name" value="LysM"/>
</dbReference>
<dbReference type="Pfam" id="PF01476">
    <property type="entry name" value="LysM"/>
    <property type="match status" value="1"/>
</dbReference>
<keyword evidence="7" id="KW-0732">Signal</keyword>
<protein>
    <submittedName>
        <fullName evidence="9">M48 family metalloprotease</fullName>
        <ecNumber evidence="9">3.4.24.-</ecNumber>
    </submittedName>
</protein>
<dbReference type="CDD" id="cd07324">
    <property type="entry name" value="M48C_Oma1-like"/>
    <property type="match status" value="1"/>
</dbReference>